<keyword evidence="2" id="KW-0472">Membrane</keyword>
<evidence type="ECO:0000256" key="1">
    <source>
        <dbReference type="SAM" id="MobiDB-lite"/>
    </source>
</evidence>
<gene>
    <name evidence="3" type="ORF">SAMN05421630_108174</name>
</gene>
<dbReference type="AlphaFoldDB" id="A0A222VU11"/>
<feature type="compositionally biased region" description="Acidic residues" evidence="1">
    <location>
        <begin position="74"/>
        <end position="100"/>
    </location>
</feature>
<organism evidence="3 4">
    <name type="scientific">Prauserella marina</name>
    <dbReference type="NCBI Taxonomy" id="530584"/>
    <lineage>
        <taxon>Bacteria</taxon>
        <taxon>Bacillati</taxon>
        <taxon>Actinomycetota</taxon>
        <taxon>Actinomycetes</taxon>
        <taxon>Pseudonocardiales</taxon>
        <taxon>Pseudonocardiaceae</taxon>
        <taxon>Prauserella</taxon>
    </lineage>
</organism>
<reference evidence="3 4" key="1">
    <citation type="submission" date="2016-10" db="EMBL/GenBank/DDBJ databases">
        <authorList>
            <person name="de Groot N.N."/>
        </authorList>
    </citation>
    <scope>NUCLEOTIDE SEQUENCE [LARGE SCALE GENOMIC DNA]</scope>
    <source>
        <strain evidence="3 4">CGMCC 4.5506</strain>
    </source>
</reference>
<keyword evidence="2" id="KW-1133">Transmembrane helix</keyword>
<feature type="compositionally biased region" description="Basic and acidic residues" evidence="1">
    <location>
        <begin position="101"/>
        <end position="112"/>
    </location>
</feature>
<dbReference type="STRING" id="530584.SAMN05421630_108174"/>
<feature type="transmembrane region" description="Helical" evidence="2">
    <location>
        <begin position="28"/>
        <end position="47"/>
    </location>
</feature>
<evidence type="ECO:0000313" key="3">
    <source>
        <dbReference type="EMBL" id="SDD43527.1"/>
    </source>
</evidence>
<proteinExistence type="predicted"/>
<dbReference type="RefSeq" id="WP_091807810.1">
    <property type="nucleotide sequence ID" value="NZ_CP016353.1"/>
</dbReference>
<name>A0A222VU11_9PSEU</name>
<accession>A0A222VU11</accession>
<feature type="region of interest" description="Disordered" evidence="1">
    <location>
        <begin position="53"/>
        <end position="118"/>
    </location>
</feature>
<dbReference type="OrthoDB" id="3638805at2"/>
<dbReference type="EMBL" id="FMZE01000008">
    <property type="protein sequence ID" value="SDD43527.1"/>
    <property type="molecule type" value="Genomic_DNA"/>
</dbReference>
<protein>
    <submittedName>
        <fullName evidence="3">Uncharacterized protein</fullName>
    </submittedName>
</protein>
<dbReference type="Proteomes" id="UP000199494">
    <property type="component" value="Unassembled WGS sequence"/>
</dbReference>
<evidence type="ECO:0000256" key="2">
    <source>
        <dbReference type="SAM" id="Phobius"/>
    </source>
</evidence>
<evidence type="ECO:0000313" key="4">
    <source>
        <dbReference type="Proteomes" id="UP000199494"/>
    </source>
</evidence>
<keyword evidence="4" id="KW-1185">Reference proteome</keyword>
<keyword evidence="2" id="KW-0812">Transmembrane</keyword>
<dbReference type="KEGG" id="pmad:BAY61_23265"/>
<sequence length="232" mass="24197">MLYIVLILVLAALGLVVAALITANSLWAWISIGLSVLAGVLLVADWLRRRSSRTAVGGEGGEKAGRSESGGADDATETEGSELGEDGADAEEAEDSTDAENPDHSQSTKETDSTEAAEPGDTVIIGTAGADPGQQTALLAASGSLKTPTGDPAEEQTDAADLLAISELDTEVLVVDEYPRYHLGHCAWLESRDTIPIAIKEARELGFTPCARCGPDARIAGELKGGKRTRKR</sequence>